<feature type="transmembrane region" description="Helical" evidence="1">
    <location>
        <begin position="446"/>
        <end position="469"/>
    </location>
</feature>
<feature type="transmembrane region" description="Helical" evidence="1">
    <location>
        <begin position="7"/>
        <end position="25"/>
    </location>
</feature>
<dbReference type="SUPFAM" id="SSF82714">
    <property type="entry name" value="Multidrug efflux transporter AcrB TolC docking domain, DN and DC subdomains"/>
    <property type="match status" value="1"/>
</dbReference>
<dbReference type="Proteomes" id="UP001589828">
    <property type="component" value="Unassembled WGS sequence"/>
</dbReference>
<dbReference type="Gene3D" id="3.30.70.1320">
    <property type="entry name" value="Multidrug efflux transporter AcrB pore domain like"/>
    <property type="match status" value="1"/>
</dbReference>
<evidence type="ECO:0000256" key="1">
    <source>
        <dbReference type="SAM" id="Phobius"/>
    </source>
</evidence>
<feature type="transmembrane region" description="Helical" evidence="1">
    <location>
        <begin position="330"/>
        <end position="349"/>
    </location>
</feature>
<dbReference type="SUPFAM" id="SSF82693">
    <property type="entry name" value="Multidrug efflux transporter AcrB pore domain, PN1, PN2, PC1 and PC2 subdomains"/>
    <property type="match status" value="1"/>
</dbReference>
<dbReference type="Gene3D" id="3.30.70.1430">
    <property type="entry name" value="Multidrug efflux transporter AcrB pore domain"/>
    <property type="match status" value="2"/>
</dbReference>
<feature type="transmembrane region" description="Helical" evidence="1">
    <location>
        <begin position="1003"/>
        <end position="1030"/>
    </location>
</feature>
<dbReference type="Gene3D" id="3.30.2090.10">
    <property type="entry name" value="Multidrug efflux transporter AcrB TolC docking domain, DN and DC subdomains"/>
    <property type="match status" value="2"/>
</dbReference>
<feature type="transmembrane region" description="Helical" evidence="1">
    <location>
        <begin position="356"/>
        <end position="376"/>
    </location>
</feature>
<dbReference type="PANTHER" id="PTHR32063">
    <property type="match status" value="1"/>
</dbReference>
<dbReference type="InterPro" id="IPR027463">
    <property type="entry name" value="AcrB_DN_DC_subdom"/>
</dbReference>
<protein>
    <submittedName>
        <fullName evidence="2">Efflux RND transporter permease subunit</fullName>
    </submittedName>
</protein>
<feature type="transmembrane region" description="Helical" evidence="1">
    <location>
        <begin position="903"/>
        <end position="925"/>
    </location>
</feature>
<feature type="transmembrane region" description="Helical" evidence="1">
    <location>
        <begin position="931"/>
        <end position="954"/>
    </location>
</feature>
<keyword evidence="1" id="KW-0472">Membrane</keyword>
<organism evidence="2 3">
    <name type="scientific">Mucilaginibacter angelicae</name>
    <dbReference type="NCBI Taxonomy" id="869718"/>
    <lineage>
        <taxon>Bacteria</taxon>
        <taxon>Pseudomonadati</taxon>
        <taxon>Bacteroidota</taxon>
        <taxon>Sphingobacteriia</taxon>
        <taxon>Sphingobacteriales</taxon>
        <taxon>Sphingobacteriaceae</taxon>
        <taxon>Mucilaginibacter</taxon>
    </lineage>
</organism>
<feature type="transmembrane region" description="Helical" evidence="1">
    <location>
        <begin position="877"/>
        <end position="896"/>
    </location>
</feature>
<dbReference type="Gene3D" id="3.30.70.1440">
    <property type="entry name" value="Multidrug efflux transporter AcrB pore domain"/>
    <property type="match status" value="1"/>
</dbReference>
<gene>
    <name evidence="2" type="ORF">ACFFGT_02320</name>
</gene>
<feature type="transmembrane region" description="Helical" evidence="1">
    <location>
        <begin position="414"/>
        <end position="434"/>
    </location>
</feature>
<dbReference type="PANTHER" id="PTHR32063:SF0">
    <property type="entry name" value="SWARMING MOTILITY PROTEIN SWRC"/>
    <property type="match status" value="1"/>
</dbReference>
<dbReference type="InterPro" id="IPR001036">
    <property type="entry name" value="Acrflvin-R"/>
</dbReference>
<proteinExistence type="predicted"/>
<comment type="caution">
    <text evidence="2">The sequence shown here is derived from an EMBL/GenBank/DDBJ whole genome shotgun (WGS) entry which is preliminary data.</text>
</comment>
<dbReference type="Gene3D" id="1.20.1640.10">
    <property type="entry name" value="Multidrug efflux transporter AcrB transmembrane domain"/>
    <property type="match status" value="3"/>
</dbReference>
<dbReference type="EMBL" id="JBHLTS010000004">
    <property type="protein sequence ID" value="MFC0513009.1"/>
    <property type="molecule type" value="Genomic_DNA"/>
</dbReference>
<feature type="transmembrane region" description="Helical" evidence="1">
    <location>
        <begin position="382"/>
        <end position="407"/>
    </location>
</feature>
<dbReference type="Pfam" id="PF00873">
    <property type="entry name" value="ACR_tran"/>
    <property type="match status" value="2"/>
</dbReference>
<accession>A0ABV6L0V9</accession>
<evidence type="ECO:0000313" key="2">
    <source>
        <dbReference type="EMBL" id="MFC0513009.1"/>
    </source>
</evidence>
<reference evidence="2 3" key="1">
    <citation type="submission" date="2024-09" db="EMBL/GenBank/DDBJ databases">
        <authorList>
            <person name="Sun Q."/>
            <person name="Mori K."/>
        </authorList>
    </citation>
    <scope>NUCLEOTIDE SEQUENCE [LARGE SCALE GENOMIC DNA]</scope>
    <source>
        <strain evidence="2 3">NCAIM B.02415</strain>
    </source>
</reference>
<name>A0ABV6L0V9_9SPHI</name>
<keyword evidence="3" id="KW-1185">Reference proteome</keyword>
<dbReference type="RefSeq" id="WP_377020882.1">
    <property type="nucleotide sequence ID" value="NZ_JBHLTS010000004.1"/>
</dbReference>
<sequence length="1035" mass="117766">MTRPFRSLFSLLILSILSLLFIPYININLEPHSNNAELFVNYNVQNANPEQTEQYATSVIENVLSQLTNLKLLNSTSGYGYGQIQLIFDNKVDISEKRLEVQSLIRRVKSALHSSVSYPTVSSGSANKIFDQSPLLIYSLSGDNLHDIDRKGLRENLLKKIEAVKGIKQVFFLEKPAEEVSILYNDEKLKQYQLSAFDIASDIKSVLDPVFLGTTTKNQTDFFLKINPSKFEDLSALQRFPLRKIGDKIIELGDVASISWENTKTTDFFRINGRNASNILIYADKSQNVLFLTRQIKAIIEQEKKVYKDAYRIDLEYDGSALLQSALYKVYEKLGIALIILLAFVLISYRNIRKVLILILSVSVNIGIVVFFISIFKFEISLFSIPGITIAFGIVVTHAIVTIDYFGKYKNSKFFPALVAGCITIGISTLLLFILPEDQRQSLKDFSVIVLLSMTCSLFTNSIFNIALFKFLFPEGTYNVNLQHKKLRRLMMVKRRYTDLIFYLANHRKLYIVIIVLLFGIPTFMLPRQIEGNDIYNSTIGSNLYNESLRPILDPLLGGSLRLFYESLAKDSFNSDMSETKLLVMCDTGVGSNINDMNSILAIMEDYLKKVPGVEKFVTKINSNRNGFIEISFKKNLLNGPLPEKIKSTLTQIANQLGGVDWEIVGVGRGFSTSMSETGSKFTVIFKGYNYDNLNKYVDTFTSALSKQRRVKNITLNGKFKKMGIEDLTLHFDNKQLLHKGTDAREVFSGIRQMAGNEIKLYPATINNSFNTLVIKDDSAYHYGKWELLNGNLHLSGQKYVRLENSIKLVKHSSSSLIYKENREYVKAIEFNFLGSERLGEEFLNEVINASSKNLPMGYSITREGYSNVNFDSFSQYYYLVIFFVLITYIICVVFFEMIIEPLLIVLVLPVSFIGPFLIFFGFDIPYNNGIYASAIFIIVFAINSCLYIKYDYFVMRKSKNKFINDNKALIKANFVRSQTVVLIMITSICSLMPFLLDKATDPFWFSFAVASISGLACCFFPLFFILPVLSWKLK</sequence>
<evidence type="ECO:0000313" key="3">
    <source>
        <dbReference type="Proteomes" id="UP001589828"/>
    </source>
</evidence>
<feature type="transmembrane region" description="Helical" evidence="1">
    <location>
        <begin position="975"/>
        <end position="997"/>
    </location>
</feature>
<dbReference type="SUPFAM" id="SSF82866">
    <property type="entry name" value="Multidrug efflux transporter AcrB transmembrane domain"/>
    <property type="match status" value="2"/>
</dbReference>
<keyword evidence="1" id="KW-1133">Transmembrane helix</keyword>
<keyword evidence="1" id="KW-0812">Transmembrane</keyword>
<feature type="transmembrane region" description="Helical" evidence="1">
    <location>
        <begin position="510"/>
        <end position="527"/>
    </location>
</feature>